<dbReference type="AlphaFoldDB" id="A0A2H1W5D3"/>
<dbReference type="EMBL" id="ODYU01006450">
    <property type="protein sequence ID" value="SOQ48305.1"/>
    <property type="molecule type" value="Genomic_DNA"/>
</dbReference>
<feature type="transmembrane region" description="Helical" evidence="1">
    <location>
        <begin position="37"/>
        <end position="55"/>
    </location>
</feature>
<evidence type="ECO:0000256" key="1">
    <source>
        <dbReference type="SAM" id="Phobius"/>
    </source>
</evidence>
<keyword evidence="1" id="KW-1133">Transmembrane helix</keyword>
<gene>
    <name evidence="2" type="ORF">SFRICE_031574</name>
</gene>
<keyword evidence="1" id="KW-0472">Membrane</keyword>
<reference evidence="2" key="1">
    <citation type="submission" date="2016-07" db="EMBL/GenBank/DDBJ databases">
        <authorList>
            <person name="Bretaudeau A."/>
        </authorList>
    </citation>
    <scope>NUCLEOTIDE SEQUENCE</scope>
    <source>
        <strain evidence="2">Rice</strain>
        <tissue evidence="2">Whole body</tissue>
    </source>
</reference>
<protein>
    <submittedName>
        <fullName evidence="2">SFRICE_031574</fullName>
    </submittedName>
</protein>
<sequence>MLEAHIHEQHSATHDALLYFIQVRKEKKCILSSEKTFLVFNCLSFIFCFLLLLVSDCLVGRVVAIATAGQGVSSSIPGSGKVLLGLSRFFKNFSVVGRSLELCPVYGNRLTPYHMALITKVMKSGCTLLSGSSAYPFGVVVRSLELCPVYGNRLTTFYIGLTT</sequence>
<keyword evidence="1" id="KW-0812">Transmembrane</keyword>
<organism evidence="2">
    <name type="scientific">Spodoptera frugiperda</name>
    <name type="common">Fall armyworm</name>
    <dbReference type="NCBI Taxonomy" id="7108"/>
    <lineage>
        <taxon>Eukaryota</taxon>
        <taxon>Metazoa</taxon>
        <taxon>Ecdysozoa</taxon>
        <taxon>Arthropoda</taxon>
        <taxon>Hexapoda</taxon>
        <taxon>Insecta</taxon>
        <taxon>Pterygota</taxon>
        <taxon>Neoptera</taxon>
        <taxon>Endopterygota</taxon>
        <taxon>Lepidoptera</taxon>
        <taxon>Glossata</taxon>
        <taxon>Ditrysia</taxon>
        <taxon>Noctuoidea</taxon>
        <taxon>Noctuidae</taxon>
        <taxon>Amphipyrinae</taxon>
        <taxon>Spodoptera</taxon>
    </lineage>
</organism>
<accession>A0A2H1W5D3</accession>
<name>A0A2H1W5D3_SPOFR</name>
<proteinExistence type="predicted"/>
<evidence type="ECO:0000313" key="2">
    <source>
        <dbReference type="EMBL" id="SOQ48305.1"/>
    </source>
</evidence>